<dbReference type="InterPro" id="IPR052802">
    <property type="entry name" value="KNTC1"/>
</dbReference>
<dbReference type="Proteomes" id="UP001642483">
    <property type="component" value="Unassembled WGS sequence"/>
</dbReference>
<evidence type="ECO:0000259" key="3">
    <source>
        <dbReference type="Pfam" id="PF24515"/>
    </source>
</evidence>
<accession>A0ABP0FB49</accession>
<dbReference type="SUPFAM" id="SSF50978">
    <property type="entry name" value="WD40 repeat-like"/>
    <property type="match status" value="1"/>
</dbReference>
<dbReference type="Pfam" id="PF24515">
    <property type="entry name" value="ARM_KNTC1_3rd"/>
    <property type="match status" value="1"/>
</dbReference>
<sequence>MSCIYDVQCIAFLPYSETNFYDSILPKHFAASQSYEQDLVVTSNTQLVFVSENGTATSNEITLEGRVDALCWSPEGKYVAAVDSLGYLHIIPKLSTKVLYSNKILPDDHVSDINDEEKICFSAVHFSKSKSSGLYNLAIAGVNGKVYIFDNIDLQSISEALAKNDMAAKTLKKEIKTYIWDVSSCHERVNSLMSYGGSFQASYIIVGSGRNFLSLWEKTEDIVCDRMCADFSRKYSLDCDTIINLPDNCSCCSFVKVYQAFSALFCLDNQGHLYQFGLPCLLLVRYWPMLSIIDFVIKMPCSPYKHGMDLAKIYAIVQNPKSGLSLSVFNLLTMEKIFETSVKKKSSFIMPPKMMFEDLFFLEEGRSVDSNKELGLRLNSISEASPDSRLLILLQQHSYKEAADFATKFNLDLQPVYQQEASFILNSMSHMSESNEMEVKFKEFKACVSGITDAVFIGELCTSVTLSDLTYTFQLLTLAHEYLDSGGRFFRASVSQVDNNVTDMQLRLEVDRLLDLLVTFRMAFENSSATSWQRFRSSSLPGEVARLLSAGRLQPATVICSRHENELIAYLEGDDGKRFHSLLKIISDDSDTDDLINWLELIIPALLSSTIPQAVEVLLSWLHNRAEALEEIFPEKWPENGLKLANVFFSVQKNLSSIGFVREEFSSTYFILKKDEVAKLRLLVSRLQLLSKLQARYQCKVSLDEFIKETTVTLTFRMLDKVTAPQLVKQCLETTLWPYMKEHQLNEEETLLLYIKDVLSQNNKYSRGLFHSICERKIIAIIKCMQKPRTIVESTAVLAKKASIPWSVDMNALVQNAFKLSDDILNEQDQDSKDKLVALRNELLNCVHLEKVPAIAAKYDIHQTPQHELAHERFVRFLIKHDTDEALKDAVEIARTFTDVPEERVYLYRIAFLIEQNKVNECVDILDKKPEISINLMKHVIIRTTILLEQTHMMAASLRISYCLATVNMIEHMLHRSIPIALRKEWIEDLDMIKSIHMLQSRYNELVTVADFHDPRFRDSLLSKNIVLHYQSKPVATTTTTAFIQSNVTDLSELSQISSNNTSVASQIKQSYEKDGSGDAEALPSTVPPHYTSFASVLNLARLLKIPHQLMQSQIALKAAKQCQAEAAISICKELYYTSPTTDTAETLQKIALVLLKFLETHPDLINKLLPEIHEIACAASTCCHKDKLLDVILLLKLARLSRNVQNATDASTQAFLSKCMASGPKAHRSCYDHIEWIHSWYEEADGLTLQSKDVFQLLAKLQTCLFNDKGVSLLSTQPTLLGQGIVTQLGQIVMEMANLLANSRHHSMALEWISEMLSITVTHLSNHKAFYGDNKGIKAVVELIMQAMCSAKKKMKSCVEVLVEKVMATRNPDVAYGIGLMLDLQPDQAFNLLNNISQSFGNNFNRISAVACAGLQVSQIFGVVAEVPRYEQLILSAKWGQKLCKLQIPADGILNSSPQWKQRFLVNLLTHPRITAAVLLNYCKDYNLDCDQTLLQYVTVLLGGEVTLQYQTKIGSAEKGMVEFARDTSSALVAFSSTQSCVSSKENPNTASEDGRPWDKIREELQWISRNIENKYEMLRQLERSLRNIICPYNYDRAEFLLNLIQKCMSATEGVIDVGRGLKLIGYLRYVKRDSKPTDYEMRRMWRHDGKESFSQRKMPDAARERLPLHPFLYGDASQAWKILSDELSEKSADLFAPIAKLLQLNIDKLYMTAAENIIVKATKNADGKSQLTNQHISNIQGLIEKVNSIKMAVAMAKRVCEILPIGQEKVDAYKWCISLVTRWRTTVLESSPEYDVISTAYQTLVWNYKCVDTQRMLVQEGLDGPENLKLMSKPTDLILHLYQHHSIVQRFYEPGDKYPDIHAVVASIAELNELDVSDLRLAVIFKLLVSTKQQTQIEDDDSTTNIERLRSAALANPSKQCDEKELIQLLYLLPCSNPLKQAKYLMNIIRDRKNQGITNVCRVRALRCLFYLISDEHLPNLTGKSADELKADLRILIYLTELESANFKIPASQLKQSDKSSVARSVIAFSARKHNPAGLRAAAEMCREFGSVQRDTWVALLQQLVALQQVAYLQKLLPDICRIPSVRSLLCLASVWQSCVTLPLVALTPPLDANQREVALSSYRFLLRCPVLLRIDLAAVAEQFSAVEMHVLALGCLLVSPSKISNAKKLAKSMIHEIRNEIAEIHTQDQPLLGHVMINQLLQEISSSS</sequence>
<comment type="caution">
    <text evidence="6">The sequence shown here is derived from an EMBL/GenBank/DDBJ whole genome shotgun (WGS) entry which is preliminary data.</text>
</comment>
<dbReference type="Gene3D" id="2.130.10.10">
    <property type="entry name" value="YVTN repeat-like/Quinoprotein amine dehydrogenase"/>
    <property type="match status" value="1"/>
</dbReference>
<evidence type="ECO:0000313" key="6">
    <source>
        <dbReference type="EMBL" id="CAK8676048.1"/>
    </source>
</evidence>
<keyword evidence="7" id="KW-1185">Reference proteome</keyword>
<name>A0ABP0FB49_CLALP</name>
<evidence type="ECO:0000259" key="2">
    <source>
        <dbReference type="Pfam" id="PF24506"/>
    </source>
</evidence>
<dbReference type="PANTHER" id="PTHR15688">
    <property type="entry name" value="KINETOCHORE-ASSOCIATED PROTEIN 1"/>
    <property type="match status" value="1"/>
</dbReference>
<feature type="domain" description="RZZ complex subunit KNTC1/ROD C-terminal" evidence="1">
    <location>
        <begin position="1660"/>
        <end position="2179"/>
    </location>
</feature>
<dbReference type="InterPro" id="IPR036322">
    <property type="entry name" value="WD40_repeat_dom_sf"/>
</dbReference>
<dbReference type="InterPro" id="IPR055403">
    <property type="entry name" value="ARM_KNTC1_1st"/>
</dbReference>
<reference evidence="6 7" key="1">
    <citation type="submission" date="2024-02" db="EMBL/GenBank/DDBJ databases">
        <authorList>
            <person name="Daric V."/>
            <person name="Darras S."/>
        </authorList>
    </citation>
    <scope>NUCLEOTIDE SEQUENCE [LARGE SCALE GENOMIC DNA]</scope>
</reference>
<dbReference type="InterPro" id="IPR055405">
    <property type="entry name" value="ARM_KNTC1_3rd"/>
</dbReference>
<feature type="domain" description="KNTC1 third ARM-repeats" evidence="3">
    <location>
        <begin position="1358"/>
        <end position="1522"/>
    </location>
</feature>
<dbReference type="Pfam" id="PF10493">
    <property type="entry name" value="Rod_C"/>
    <property type="match status" value="1"/>
</dbReference>
<dbReference type="Pfam" id="PF24516">
    <property type="entry name" value="ARM_KNTC1_2nd"/>
    <property type="match status" value="1"/>
</dbReference>
<feature type="domain" description="KNTC1 N-terminal" evidence="2">
    <location>
        <begin position="4"/>
        <end position="366"/>
    </location>
</feature>
<evidence type="ECO:0000259" key="4">
    <source>
        <dbReference type="Pfam" id="PF24516"/>
    </source>
</evidence>
<protein>
    <recommendedName>
        <fullName evidence="8">Kinetochore-associated protein 1</fullName>
    </recommendedName>
</protein>
<dbReference type="InterPro" id="IPR055402">
    <property type="entry name" value="KNTC1_N"/>
</dbReference>
<feature type="domain" description="KNTC1 second ARM-repeats" evidence="4">
    <location>
        <begin position="749"/>
        <end position="927"/>
    </location>
</feature>
<evidence type="ECO:0000313" key="7">
    <source>
        <dbReference type="Proteomes" id="UP001642483"/>
    </source>
</evidence>
<evidence type="ECO:0000259" key="5">
    <source>
        <dbReference type="Pfam" id="PF24520"/>
    </source>
</evidence>
<dbReference type="InterPro" id="IPR019527">
    <property type="entry name" value="RZZ-complex_KNTC1/ROD_C"/>
</dbReference>
<dbReference type="Pfam" id="PF24506">
    <property type="entry name" value="KNTC1_N"/>
    <property type="match status" value="1"/>
</dbReference>
<evidence type="ECO:0008006" key="8">
    <source>
        <dbReference type="Google" id="ProtNLM"/>
    </source>
</evidence>
<feature type="domain" description="KNTC1 first ARM-repeats" evidence="5">
    <location>
        <begin position="393"/>
        <end position="642"/>
    </location>
</feature>
<gene>
    <name evidence="6" type="ORF">CVLEPA_LOCUS5553</name>
</gene>
<dbReference type="EMBL" id="CAWYQH010000024">
    <property type="protein sequence ID" value="CAK8676048.1"/>
    <property type="molecule type" value="Genomic_DNA"/>
</dbReference>
<evidence type="ECO:0000259" key="1">
    <source>
        <dbReference type="Pfam" id="PF10493"/>
    </source>
</evidence>
<proteinExistence type="predicted"/>
<organism evidence="6 7">
    <name type="scientific">Clavelina lepadiformis</name>
    <name type="common">Light-bulb sea squirt</name>
    <name type="synonym">Ascidia lepadiformis</name>
    <dbReference type="NCBI Taxonomy" id="159417"/>
    <lineage>
        <taxon>Eukaryota</taxon>
        <taxon>Metazoa</taxon>
        <taxon>Chordata</taxon>
        <taxon>Tunicata</taxon>
        <taxon>Ascidiacea</taxon>
        <taxon>Aplousobranchia</taxon>
        <taxon>Clavelinidae</taxon>
        <taxon>Clavelina</taxon>
    </lineage>
</organism>
<dbReference type="InterPro" id="IPR015943">
    <property type="entry name" value="WD40/YVTN_repeat-like_dom_sf"/>
</dbReference>
<dbReference type="InterPro" id="IPR055404">
    <property type="entry name" value="ARM_KNTC1_2nd"/>
</dbReference>
<dbReference type="PANTHER" id="PTHR15688:SF1">
    <property type="entry name" value="KINETOCHORE-ASSOCIATED PROTEIN 1"/>
    <property type="match status" value="1"/>
</dbReference>
<dbReference type="Pfam" id="PF24520">
    <property type="entry name" value="ARM_KNTC1_1st"/>
    <property type="match status" value="1"/>
</dbReference>